<gene>
    <name evidence="9" type="primary">comGB</name>
    <name evidence="9" type="ORF">ACFP7A_11740</name>
</gene>
<dbReference type="PRINTS" id="PR00812">
    <property type="entry name" value="BCTERIALGSPF"/>
</dbReference>
<comment type="subcellular location">
    <subcellularLocation>
        <location evidence="1">Cell membrane</location>
        <topology evidence="1">Multi-pass membrane protein</topology>
    </subcellularLocation>
</comment>
<dbReference type="Proteomes" id="UP001596267">
    <property type="component" value="Unassembled WGS sequence"/>
</dbReference>
<reference evidence="10" key="1">
    <citation type="journal article" date="2019" name="Int. J. Syst. Evol. Microbiol.">
        <title>The Global Catalogue of Microorganisms (GCM) 10K type strain sequencing project: providing services to taxonomists for standard genome sequencing and annotation.</title>
        <authorList>
            <consortium name="The Broad Institute Genomics Platform"/>
            <consortium name="The Broad Institute Genome Sequencing Center for Infectious Disease"/>
            <person name="Wu L."/>
            <person name="Ma J."/>
        </authorList>
    </citation>
    <scope>NUCLEOTIDE SEQUENCE [LARGE SCALE GENOMIC DNA]</scope>
    <source>
        <strain evidence="10">CCUG 42001</strain>
    </source>
</reference>
<evidence type="ECO:0000256" key="2">
    <source>
        <dbReference type="ARBA" id="ARBA00005745"/>
    </source>
</evidence>
<evidence type="ECO:0000256" key="4">
    <source>
        <dbReference type="ARBA" id="ARBA00022692"/>
    </source>
</evidence>
<feature type="transmembrane region" description="Helical" evidence="7">
    <location>
        <begin position="114"/>
        <end position="134"/>
    </location>
</feature>
<dbReference type="InterPro" id="IPR042094">
    <property type="entry name" value="T2SS_GspF_sf"/>
</dbReference>
<keyword evidence="5 7" id="KW-1133">Transmembrane helix</keyword>
<evidence type="ECO:0000256" key="1">
    <source>
        <dbReference type="ARBA" id="ARBA00004651"/>
    </source>
</evidence>
<evidence type="ECO:0000256" key="3">
    <source>
        <dbReference type="ARBA" id="ARBA00022475"/>
    </source>
</evidence>
<evidence type="ECO:0000256" key="7">
    <source>
        <dbReference type="SAM" id="Phobius"/>
    </source>
</evidence>
<dbReference type="PANTHER" id="PTHR30012">
    <property type="entry name" value="GENERAL SECRETION PATHWAY PROTEIN"/>
    <property type="match status" value="1"/>
</dbReference>
<keyword evidence="10" id="KW-1185">Reference proteome</keyword>
<dbReference type="Gene3D" id="1.20.81.30">
    <property type="entry name" value="Type II secretion system (T2SS), domain F"/>
    <property type="match status" value="2"/>
</dbReference>
<keyword evidence="3" id="KW-1003">Cell membrane</keyword>
<dbReference type="NCBIfam" id="NF041012">
    <property type="entry name" value="T4P_ComGB"/>
    <property type="match status" value="1"/>
</dbReference>
<keyword evidence="6 7" id="KW-0472">Membrane</keyword>
<evidence type="ECO:0000256" key="6">
    <source>
        <dbReference type="ARBA" id="ARBA00023136"/>
    </source>
</evidence>
<name>A0ABW1WFD2_9BACL</name>
<dbReference type="RefSeq" id="WP_253076875.1">
    <property type="nucleotide sequence ID" value="NZ_JAMXWN010000012.1"/>
</dbReference>
<proteinExistence type="inferred from homology"/>
<evidence type="ECO:0000313" key="9">
    <source>
        <dbReference type="EMBL" id="MFC6387277.1"/>
    </source>
</evidence>
<dbReference type="Pfam" id="PF00482">
    <property type="entry name" value="T2SSF"/>
    <property type="match status" value="2"/>
</dbReference>
<protein>
    <submittedName>
        <fullName evidence="9">Competence type IV pilus assembly protein ComGB</fullName>
    </submittedName>
</protein>
<accession>A0ABW1WFD2</accession>
<dbReference type="EMBL" id="JBHSTQ010000012">
    <property type="protein sequence ID" value="MFC6387277.1"/>
    <property type="molecule type" value="Genomic_DNA"/>
</dbReference>
<sequence>MIFRRNWTKKDQAQLLIELGRCLHDGYPLSTAIELQDYNRRPKLAEDMKYMYQAMRAGLAFHEGLRALRFPEEVVHAIYFAEAGGTLPTALMETGTMLQRREYFKERMRRFTRYPLFLLWVLFSIMFVIGRFLLPSFTQLYRSLSLDLPLITRMFLYIADHPESVLLILLISGSLFGFILFLFQKQPLMIRVKMISRLPIIGNAIRLYHTHQFSFHLGSFLGSGMTIKQSLHILTQEGTSPFLRSEAERIEKQLRSGYSLVSCVKRSIYYLPELVETIKQGERHGALDRSLSQYSTRLIRKMEQQSKQMLSLFQPVLLILVGGFVLIMFLSVLVPVFQMINGL</sequence>
<feature type="domain" description="Type II secretion system protein GspF" evidence="8">
    <location>
        <begin position="17"/>
        <end position="135"/>
    </location>
</feature>
<feature type="transmembrane region" description="Helical" evidence="7">
    <location>
        <begin position="310"/>
        <end position="337"/>
    </location>
</feature>
<dbReference type="InterPro" id="IPR018076">
    <property type="entry name" value="T2SS_GspF_dom"/>
</dbReference>
<evidence type="ECO:0000313" key="10">
    <source>
        <dbReference type="Proteomes" id="UP001596267"/>
    </source>
</evidence>
<dbReference type="InterPro" id="IPR047692">
    <property type="entry name" value="T4P_ComGB"/>
</dbReference>
<keyword evidence="4 7" id="KW-0812">Transmembrane</keyword>
<organism evidence="9 10">
    <name type="scientific">Sporolactobacillus kofuensis</name>
    <dbReference type="NCBI Taxonomy" id="269672"/>
    <lineage>
        <taxon>Bacteria</taxon>
        <taxon>Bacillati</taxon>
        <taxon>Bacillota</taxon>
        <taxon>Bacilli</taxon>
        <taxon>Bacillales</taxon>
        <taxon>Sporolactobacillaceae</taxon>
        <taxon>Sporolactobacillus</taxon>
    </lineage>
</organism>
<comment type="similarity">
    <text evidence="2">Belongs to the GSP F family.</text>
</comment>
<dbReference type="PANTHER" id="PTHR30012:SF0">
    <property type="entry name" value="TYPE II SECRETION SYSTEM PROTEIN F-RELATED"/>
    <property type="match status" value="1"/>
</dbReference>
<feature type="transmembrane region" description="Helical" evidence="7">
    <location>
        <begin position="164"/>
        <end position="183"/>
    </location>
</feature>
<evidence type="ECO:0000259" key="8">
    <source>
        <dbReference type="Pfam" id="PF00482"/>
    </source>
</evidence>
<feature type="domain" description="Type II secretion system protein GspF" evidence="8">
    <location>
        <begin position="213"/>
        <end position="335"/>
    </location>
</feature>
<dbReference type="InterPro" id="IPR003004">
    <property type="entry name" value="GspF/PilC"/>
</dbReference>
<evidence type="ECO:0000256" key="5">
    <source>
        <dbReference type="ARBA" id="ARBA00022989"/>
    </source>
</evidence>
<comment type="caution">
    <text evidence="9">The sequence shown here is derived from an EMBL/GenBank/DDBJ whole genome shotgun (WGS) entry which is preliminary data.</text>
</comment>